<accession>A0A0R2F5Y5</accession>
<gene>
    <name evidence="2" type="ORF">FD14_GL001439</name>
</gene>
<dbReference type="AlphaFoldDB" id="A0A0R2F5Y5"/>
<organism evidence="2 3">
    <name type="scientific">Secundilactobacillus similis DSM 23365 = JCM 2765</name>
    <dbReference type="NCBI Taxonomy" id="1423804"/>
    <lineage>
        <taxon>Bacteria</taxon>
        <taxon>Bacillati</taxon>
        <taxon>Bacillota</taxon>
        <taxon>Bacilli</taxon>
        <taxon>Lactobacillales</taxon>
        <taxon>Lactobacillaceae</taxon>
        <taxon>Secundilactobacillus</taxon>
    </lineage>
</organism>
<keyword evidence="1" id="KW-0472">Membrane</keyword>
<dbReference type="Proteomes" id="UP000051442">
    <property type="component" value="Unassembled WGS sequence"/>
</dbReference>
<feature type="transmembrane region" description="Helical" evidence="1">
    <location>
        <begin position="24"/>
        <end position="40"/>
    </location>
</feature>
<name>A0A0R2F5Y5_9LACO</name>
<protein>
    <submittedName>
        <fullName evidence="2">Phage Mu protein F like protein</fullName>
    </submittedName>
</protein>
<comment type="caution">
    <text evidence="2">The sequence shown here is derived from an EMBL/GenBank/DDBJ whole genome shotgun (WGS) entry which is preliminary data.</text>
</comment>
<dbReference type="PATRIC" id="fig|1423804.4.peg.1560"/>
<evidence type="ECO:0000256" key="1">
    <source>
        <dbReference type="SAM" id="Phobius"/>
    </source>
</evidence>
<keyword evidence="1" id="KW-0812">Transmembrane</keyword>
<evidence type="ECO:0000313" key="3">
    <source>
        <dbReference type="Proteomes" id="UP000051442"/>
    </source>
</evidence>
<evidence type="ECO:0000313" key="2">
    <source>
        <dbReference type="EMBL" id="KRN20650.1"/>
    </source>
</evidence>
<dbReference type="EMBL" id="AYZM01000131">
    <property type="protein sequence ID" value="KRN20650.1"/>
    <property type="molecule type" value="Genomic_DNA"/>
</dbReference>
<dbReference type="STRING" id="1423804.FD14_GL001439"/>
<proteinExistence type="predicted"/>
<keyword evidence="1" id="KW-1133">Transmembrane helix</keyword>
<reference evidence="2 3" key="1">
    <citation type="journal article" date="2015" name="Genome Announc.">
        <title>Expanding the biotechnology potential of lactobacilli through comparative genomics of 213 strains and associated genera.</title>
        <authorList>
            <person name="Sun Z."/>
            <person name="Harris H.M."/>
            <person name="McCann A."/>
            <person name="Guo C."/>
            <person name="Argimon S."/>
            <person name="Zhang W."/>
            <person name="Yang X."/>
            <person name="Jeffery I.B."/>
            <person name="Cooney J.C."/>
            <person name="Kagawa T.F."/>
            <person name="Liu W."/>
            <person name="Song Y."/>
            <person name="Salvetti E."/>
            <person name="Wrobel A."/>
            <person name="Rasinkangas P."/>
            <person name="Parkhill J."/>
            <person name="Rea M.C."/>
            <person name="O'Sullivan O."/>
            <person name="Ritari J."/>
            <person name="Douillard F.P."/>
            <person name="Paul Ross R."/>
            <person name="Yang R."/>
            <person name="Briner A.E."/>
            <person name="Felis G.E."/>
            <person name="de Vos W.M."/>
            <person name="Barrangou R."/>
            <person name="Klaenhammer T.R."/>
            <person name="Caufield P.W."/>
            <person name="Cui Y."/>
            <person name="Zhang H."/>
            <person name="O'Toole P.W."/>
        </authorList>
    </citation>
    <scope>NUCLEOTIDE SEQUENCE [LARGE SCALE GENOMIC DNA]</scope>
    <source>
        <strain evidence="2 3">DSM 23365</strain>
    </source>
</reference>
<keyword evidence="3" id="KW-1185">Reference proteome</keyword>
<sequence>MSGWPKAATDRVKMYGATAGIDKAHVMLAIIGLALLRMTVKQRQSIQQRSVKDARDEVKRMKVAYKLTPKQSKKVTSIITQPETVKQWSARLWTNHDMMANDVENLVNQYLRHGATLNDLQDGLKKHVNKEQFKPNQSIADCIAQAQYNTQRLVRTESARLVDQVTMTTFRMKGVKWIQWVTEPGACSKCMGIADSGPYAIDDCPSIPDDSHPNCRCSKVSIVRKNQ</sequence>